<comment type="catalytic activity">
    <reaction evidence="10 11">
        <text>L-serine = pyruvate + NH4(+)</text>
        <dbReference type="Rhea" id="RHEA:19169"/>
        <dbReference type="ChEBI" id="CHEBI:15361"/>
        <dbReference type="ChEBI" id="CHEBI:28938"/>
        <dbReference type="ChEBI" id="CHEBI:33384"/>
        <dbReference type="EC" id="4.3.1.17"/>
    </reaction>
</comment>
<dbReference type="InterPro" id="IPR005130">
    <property type="entry name" value="Ser_deHydtase-like_asu"/>
</dbReference>
<evidence type="ECO:0000256" key="9">
    <source>
        <dbReference type="ARBA" id="ARBA00023239"/>
    </source>
</evidence>
<dbReference type="AlphaFoldDB" id="A0A4Q5LUE0"/>
<dbReference type="NCBIfam" id="TIGR00720">
    <property type="entry name" value="sda_mono"/>
    <property type="match status" value="1"/>
</dbReference>
<dbReference type="Proteomes" id="UP000293162">
    <property type="component" value="Unassembled WGS sequence"/>
</dbReference>
<dbReference type="InterPro" id="IPR004644">
    <property type="entry name" value="Fe-S_L-Ser_mono"/>
</dbReference>
<gene>
    <name evidence="14" type="ORF">EWM59_23765</name>
</gene>
<evidence type="ECO:0000256" key="10">
    <source>
        <dbReference type="ARBA" id="ARBA00049406"/>
    </source>
</evidence>
<evidence type="ECO:0000259" key="12">
    <source>
        <dbReference type="Pfam" id="PF03313"/>
    </source>
</evidence>
<reference evidence="14 15" key="1">
    <citation type="submission" date="2019-02" db="EMBL/GenBank/DDBJ databases">
        <title>Bacterial novel species Emticicia sp. 17J42-9 isolated from soil.</title>
        <authorList>
            <person name="Jung H.-Y."/>
        </authorList>
    </citation>
    <scope>NUCLEOTIDE SEQUENCE [LARGE SCALE GENOMIC DNA]</scope>
    <source>
        <strain evidence="14 15">17J42-9</strain>
    </source>
</reference>
<comment type="pathway">
    <text evidence="2">Carbohydrate biosynthesis; gluconeogenesis.</text>
</comment>
<keyword evidence="7 11" id="KW-0408">Iron</keyword>
<proteinExistence type="inferred from homology"/>
<evidence type="ECO:0000256" key="4">
    <source>
        <dbReference type="ARBA" id="ARBA00022432"/>
    </source>
</evidence>
<name>A0A4Q5LUE0_9BACT</name>
<evidence type="ECO:0000256" key="7">
    <source>
        <dbReference type="ARBA" id="ARBA00023004"/>
    </source>
</evidence>
<dbReference type="GO" id="GO:0051539">
    <property type="term" value="F:4 iron, 4 sulfur cluster binding"/>
    <property type="evidence" value="ECO:0007669"/>
    <property type="project" value="UniProtKB-UniRule"/>
</dbReference>
<dbReference type="Pfam" id="PF03315">
    <property type="entry name" value="SDH_beta"/>
    <property type="match status" value="1"/>
</dbReference>
<comment type="cofactor">
    <cofactor evidence="1 11">
        <name>[4Fe-4S] cluster</name>
        <dbReference type="ChEBI" id="CHEBI:49883"/>
    </cofactor>
</comment>
<evidence type="ECO:0000256" key="11">
    <source>
        <dbReference type="RuleBase" id="RU366059"/>
    </source>
</evidence>
<dbReference type="Gene3D" id="3.30.1330.90">
    <property type="entry name" value="D-3-phosphoglycerate dehydrogenase, domain 3"/>
    <property type="match status" value="1"/>
</dbReference>
<comment type="caution">
    <text evidence="14">The sequence shown here is derived from an EMBL/GenBank/DDBJ whole genome shotgun (WGS) entry which is preliminary data.</text>
</comment>
<accession>A0A4Q5LUE0</accession>
<dbReference type="GO" id="GO:0006094">
    <property type="term" value="P:gluconeogenesis"/>
    <property type="evidence" value="ECO:0007669"/>
    <property type="project" value="UniProtKB-KW"/>
</dbReference>
<dbReference type="GO" id="GO:0046872">
    <property type="term" value="F:metal ion binding"/>
    <property type="evidence" value="ECO:0007669"/>
    <property type="project" value="UniProtKB-KW"/>
</dbReference>
<dbReference type="PANTHER" id="PTHR30182">
    <property type="entry name" value="L-SERINE DEHYDRATASE"/>
    <property type="match status" value="1"/>
</dbReference>
<keyword evidence="15" id="KW-1185">Reference proteome</keyword>
<feature type="domain" description="Serine dehydratase-like alpha subunit" evidence="12">
    <location>
        <begin position="188"/>
        <end position="452"/>
    </location>
</feature>
<keyword evidence="6 11" id="KW-0479">Metal-binding</keyword>
<keyword evidence="9 11" id="KW-0456">Lyase</keyword>
<dbReference type="EMBL" id="SEWF01000056">
    <property type="protein sequence ID" value="RYU93107.1"/>
    <property type="molecule type" value="Genomic_DNA"/>
</dbReference>
<evidence type="ECO:0000256" key="8">
    <source>
        <dbReference type="ARBA" id="ARBA00023014"/>
    </source>
</evidence>
<dbReference type="EC" id="4.3.1.17" evidence="11"/>
<evidence type="ECO:0000256" key="5">
    <source>
        <dbReference type="ARBA" id="ARBA00022485"/>
    </source>
</evidence>
<dbReference type="OrthoDB" id="9805537at2"/>
<dbReference type="RefSeq" id="WP_130023747.1">
    <property type="nucleotide sequence ID" value="NZ_SEWF01000056.1"/>
</dbReference>
<evidence type="ECO:0000256" key="2">
    <source>
        <dbReference type="ARBA" id="ARBA00004742"/>
    </source>
</evidence>
<keyword evidence="4 11" id="KW-0312">Gluconeogenesis</keyword>
<sequence length="458" mass="49409">MLKEPITTSIFDLFKIGPGPSSSHTIGPMKAAYDFLQRAKSLPDSVLTEPLQIKIHLYGSLSATGKGHGTDRAVMAGLLGWLPDTCEPTAFTALLKNPDDVYSIRIQDKPVALTAKSILFERGRYDSPHPNTLVFKLSGNGISLLQEEYYSVGGGFIQRKGEDTQAASNKIPAFPFSTMDELMEQMVKHKLSLTDLMIANEMALTGLIRKEIYQKIDDILETMHKAVKRGLRHKGVLPGSIRLRRKAPVLYQQAKSHASATDSFMVFLNAYCMAASEENAAGNIVVTAPTSGASGVIPGITYLLRNHYHYDKQKLREGMLAAAAVGFLIKHNASISGAEMGCMGEIGSASAMAAAMLAYCAGRSIETVEAAAEIAIEHHLGMTCDPIGGYVQIPCIERNAMGAIKAYNAYLLASSGNTGYQKISLDSVIKVMRATGKDMSKKYKETSQAGLALSATEC</sequence>
<feature type="domain" description="Serine dehydratase beta chain" evidence="13">
    <location>
        <begin position="9"/>
        <end position="161"/>
    </location>
</feature>
<evidence type="ECO:0000256" key="3">
    <source>
        <dbReference type="ARBA" id="ARBA00008636"/>
    </source>
</evidence>
<dbReference type="GO" id="GO:0003941">
    <property type="term" value="F:L-serine ammonia-lyase activity"/>
    <property type="evidence" value="ECO:0007669"/>
    <property type="project" value="UniProtKB-UniRule"/>
</dbReference>
<evidence type="ECO:0000256" key="1">
    <source>
        <dbReference type="ARBA" id="ARBA00001966"/>
    </source>
</evidence>
<dbReference type="Pfam" id="PF03313">
    <property type="entry name" value="SDH_alpha"/>
    <property type="match status" value="1"/>
</dbReference>
<evidence type="ECO:0000259" key="13">
    <source>
        <dbReference type="Pfam" id="PF03315"/>
    </source>
</evidence>
<evidence type="ECO:0000256" key="6">
    <source>
        <dbReference type="ARBA" id="ARBA00022723"/>
    </source>
</evidence>
<keyword evidence="8 11" id="KW-0411">Iron-sulfur</keyword>
<comment type="similarity">
    <text evidence="3 11">Belongs to the iron-sulfur dependent L-serine dehydratase family.</text>
</comment>
<dbReference type="InterPro" id="IPR005131">
    <property type="entry name" value="Ser_deHydtase_bsu"/>
</dbReference>
<dbReference type="PANTHER" id="PTHR30182:SF1">
    <property type="entry name" value="L-SERINE DEHYDRATASE 1"/>
    <property type="match status" value="1"/>
</dbReference>
<keyword evidence="5 11" id="KW-0004">4Fe-4S</keyword>
<evidence type="ECO:0000313" key="15">
    <source>
        <dbReference type="Proteomes" id="UP000293162"/>
    </source>
</evidence>
<protein>
    <recommendedName>
        <fullName evidence="11">L-serine dehydratase</fullName>
        <ecNumber evidence="11">4.3.1.17</ecNumber>
    </recommendedName>
</protein>
<dbReference type="SUPFAM" id="SSF143548">
    <property type="entry name" value="Serine metabolism enzymes domain"/>
    <property type="match status" value="1"/>
</dbReference>
<organism evidence="14 15">
    <name type="scientific">Emticicia agri</name>
    <dbReference type="NCBI Taxonomy" id="2492393"/>
    <lineage>
        <taxon>Bacteria</taxon>
        <taxon>Pseudomonadati</taxon>
        <taxon>Bacteroidota</taxon>
        <taxon>Cytophagia</taxon>
        <taxon>Cytophagales</taxon>
        <taxon>Leadbetterellaceae</taxon>
        <taxon>Emticicia</taxon>
    </lineage>
</organism>
<evidence type="ECO:0000313" key="14">
    <source>
        <dbReference type="EMBL" id="RYU93107.1"/>
    </source>
</evidence>
<dbReference type="InterPro" id="IPR029009">
    <property type="entry name" value="ASB_dom_sf"/>
</dbReference>
<dbReference type="InterPro" id="IPR051318">
    <property type="entry name" value="Fe-S_L-Ser"/>
</dbReference>